<evidence type="ECO:0000256" key="1">
    <source>
        <dbReference type="SAM" id="SignalP"/>
    </source>
</evidence>
<dbReference type="InterPro" id="IPR017853">
    <property type="entry name" value="GH"/>
</dbReference>
<dbReference type="Gene3D" id="2.80.10.50">
    <property type="match status" value="1"/>
</dbReference>
<reference evidence="4" key="2">
    <citation type="submission" date="2025-08" db="UniProtKB">
        <authorList>
            <consortium name="RefSeq"/>
        </authorList>
    </citation>
    <scope>IDENTIFICATION</scope>
</reference>
<sequence>MAYYYFKMYHLLALYLISCVVPLSLAQDFNLPFKAVNLGNWLVTEGWMKPSLYDGIPNNDLLDGTQVQFKSTKLQKYIAPENGGGSGSVVVVNRDSASGWETFRLWRIDESSFNFRVFNKQFVGLSNQDQGTGLIAVSDSPGNTETFRIVRNDGDRNRVRIQASNGLFLQATSETQLTADYGGSGWEDDNPSVFIMTILSDKTLRGEYQITNGYGPDKAPQVLQDHWNSYITEDDFRFLSSNGLNAVRIPVGWWIAKDPTPPKPFVGGSLQALDNAFTWAQ</sequence>
<evidence type="ECO:0000313" key="3">
    <source>
        <dbReference type="Proteomes" id="UP000694861"/>
    </source>
</evidence>
<dbReference type="InterPro" id="IPR008999">
    <property type="entry name" value="Actin-crosslinking"/>
</dbReference>
<proteinExistence type="predicted"/>
<evidence type="ECO:0000259" key="2">
    <source>
        <dbReference type="Pfam" id="PF25490"/>
    </source>
</evidence>
<dbReference type="SUPFAM" id="SSF50405">
    <property type="entry name" value="Actin-crosslinking proteins"/>
    <property type="match status" value="1"/>
</dbReference>
<dbReference type="CDD" id="cd00257">
    <property type="entry name" value="beta-trefoil_FSCN-like"/>
    <property type="match status" value="1"/>
</dbReference>
<dbReference type="Pfam" id="PF25490">
    <property type="entry name" value="DUF7910"/>
    <property type="match status" value="1"/>
</dbReference>
<dbReference type="RefSeq" id="XP_008246145.1">
    <property type="nucleotide sequence ID" value="XM_008247923.2"/>
</dbReference>
<keyword evidence="3" id="KW-1185">Reference proteome</keyword>
<dbReference type="Gene3D" id="3.20.20.80">
    <property type="entry name" value="Glycosidases"/>
    <property type="match status" value="1"/>
</dbReference>
<protein>
    <submittedName>
        <fullName evidence="4">Uncharacterized protein LOC103344312</fullName>
    </submittedName>
</protein>
<name>A0ABM0PXL4_PRUMU</name>
<accession>A0ABM0PXL4</accession>
<feature type="domain" description="DUF7910" evidence="2">
    <location>
        <begin position="58"/>
        <end position="198"/>
    </location>
</feature>
<reference evidence="3" key="1">
    <citation type="journal article" date="2012" name="Nat. Commun.">
        <title>The genome of Prunus mume.</title>
        <authorList>
            <person name="Zhang Q."/>
            <person name="Chen W."/>
            <person name="Sun L."/>
            <person name="Zhao F."/>
            <person name="Huang B."/>
            <person name="Yang W."/>
            <person name="Tao Y."/>
            <person name="Wang J."/>
            <person name="Yuan Z."/>
            <person name="Fan G."/>
            <person name="Xing Z."/>
            <person name="Han C."/>
            <person name="Pan H."/>
            <person name="Zhong X."/>
            <person name="Shi W."/>
            <person name="Liang X."/>
            <person name="Du D."/>
            <person name="Sun F."/>
            <person name="Xu Z."/>
            <person name="Hao R."/>
            <person name="Lv T."/>
            <person name="Lv Y."/>
            <person name="Zheng Z."/>
            <person name="Sun M."/>
            <person name="Luo L."/>
            <person name="Cai M."/>
            <person name="Gao Y."/>
            <person name="Wang J."/>
            <person name="Yin Y."/>
            <person name="Xu X."/>
            <person name="Cheng T."/>
            <person name="Wang J."/>
        </authorList>
    </citation>
    <scope>NUCLEOTIDE SEQUENCE [LARGE SCALE GENOMIC DNA]</scope>
</reference>
<dbReference type="Proteomes" id="UP000694861">
    <property type="component" value="Unplaced"/>
</dbReference>
<organism evidence="3 4">
    <name type="scientific">Prunus mume</name>
    <name type="common">Japanese apricot</name>
    <name type="synonym">Armeniaca mume</name>
    <dbReference type="NCBI Taxonomy" id="102107"/>
    <lineage>
        <taxon>Eukaryota</taxon>
        <taxon>Viridiplantae</taxon>
        <taxon>Streptophyta</taxon>
        <taxon>Embryophyta</taxon>
        <taxon>Tracheophyta</taxon>
        <taxon>Spermatophyta</taxon>
        <taxon>Magnoliopsida</taxon>
        <taxon>eudicotyledons</taxon>
        <taxon>Gunneridae</taxon>
        <taxon>Pentapetalae</taxon>
        <taxon>rosids</taxon>
        <taxon>fabids</taxon>
        <taxon>Rosales</taxon>
        <taxon>Rosaceae</taxon>
        <taxon>Amygdaloideae</taxon>
        <taxon>Amygdaleae</taxon>
        <taxon>Prunus</taxon>
    </lineage>
</organism>
<dbReference type="GeneID" id="103344312"/>
<dbReference type="InterPro" id="IPR010431">
    <property type="entry name" value="Fascin"/>
</dbReference>
<gene>
    <name evidence="4" type="primary">LOC103344312</name>
</gene>
<evidence type="ECO:0000313" key="4">
    <source>
        <dbReference type="RefSeq" id="XP_008246145.1"/>
    </source>
</evidence>
<dbReference type="PANTHER" id="PTHR10551:SF13">
    <property type="entry name" value="GLUCAN 1,3-BETA-GLUCOSIDASE ARB_04467-RELATED"/>
    <property type="match status" value="1"/>
</dbReference>
<feature type="chain" id="PRO_5046883321" evidence="1">
    <location>
        <begin position="27"/>
        <end position="281"/>
    </location>
</feature>
<keyword evidence="1" id="KW-0732">Signal</keyword>
<dbReference type="SUPFAM" id="SSF51445">
    <property type="entry name" value="(Trans)glycosidases"/>
    <property type="match status" value="1"/>
</dbReference>
<dbReference type="InterPro" id="IPR057232">
    <property type="entry name" value="DUF7910"/>
</dbReference>
<dbReference type="PANTHER" id="PTHR10551">
    <property type="entry name" value="FASCIN"/>
    <property type="match status" value="1"/>
</dbReference>
<feature type="signal peptide" evidence="1">
    <location>
        <begin position="1"/>
        <end position="26"/>
    </location>
</feature>